<accession>A0A0M8ML39</accession>
<reference evidence="2 3" key="1">
    <citation type="submission" date="2015-08" db="EMBL/GenBank/DDBJ databases">
        <title>Whole genome sequence of Flavobacterium akiainvivens IK-1T, from decaying Wikstroemia oahuensis, an endemic Hawaiian shrub.</title>
        <authorList>
            <person name="Wan X."/>
            <person name="Hou S."/>
            <person name="Saito J."/>
            <person name="Donachie S."/>
        </authorList>
    </citation>
    <scope>NUCLEOTIDE SEQUENCE [LARGE SCALE GENOMIC DNA]</scope>
    <source>
        <strain evidence="2 3">IK-1</strain>
    </source>
</reference>
<protein>
    <recommendedName>
        <fullName evidence="4">DUF5723 domain-containing protein</fullName>
    </recommendedName>
</protein>
<dbReference type="EMBL" id="LIYD01000005">
    <property type="protein sequence ID" value="KOS07758.1"/>
    <property type="molecule type" value="Genomic_DNA"/>
</dbReference>
<keyword evidence="1" id="KW-0732">Signal</keyword>
<dbReference type="OrthoDB" id="660602at2"/>
<organism evidence="2 3">
    <name type="scientific">Flavobacterium akiainvivens</name>
    <dbReference type="NCBI Taxonomy" id="1202724"/>
    <lineage>
        <taxon>Bacteria</taxon>
        <taxon>Pseudomonadati</taxon>
        <taxon>Bacteroidota</taxon>
        <taxon>Flavobacteriia</taxon>
        <taxon>Flavobacteriales</taxon>
        <taxon>Flavobacteriaceae</taxon>
        <taxon>Flavobacterium</taxon>
    </lineage>
</organism>
<evidence type="ECO:0008006" key="4">
    <source>
        <dbReference type="Google" id="ProtNLM"/>
    </source>
</evidence>
<feature type="signal peptide" evidence="1">
    <location>
        <begin position="1"/>
        <end position="15"/>
    </location>
</feature>
<dbReference type="RefSeq" id="WP_054409472.1">
    <property type="nucleotide sequence ID" value="NZ_FOYA01000002.1"/>
</dbReference>
<sequence length="230" mass="24596">MKHLLILLFSITAFAQQADTLQTRFFSLTPTPRRIDRVNGLAIGFGGSLSNTPTMFNGVNIEVNPLTPLILIFLDPAKILVADNEKVMRTVNGLHLAAGGFMDGDDFNGLGISVFSITNKTNGLTISALYNVSRQLHGVHISGLSNSAHIEGSGLFIAALNNGKKFSGVQIGGFNTAEYFKGVSIGIANTCTGEMNGLQIGLINKAKKCNGLQIGLLNQNDRGTMPFINW</sequence>
<gene>
    <name evidence="2" type="ORF">AM493_18155</name>
</gene>
<evidence type="ECO:0000313" key="2">
    <source>
        <dbReference type="EMBL" id="KOS07758.1"/>
    </source>
</evidence>
<keyword evidence="3" id="KW-1185">Reference proteome</keyword>
<evidence type="ECO:0000256" key="1">
    <source>
        <dbReference type="SAM" id="SignalP"/>
    </source>
</evidence>
<dbReference type="NCBIfam" id="NF047436">
    <property type="entry name" value="LA_2272_repeat"/>
    <property type="match status" value="2"/>
</dbReference>
<name>A0A0M8ML39_9FLAO</name>
<dbReference type="InterPro" id="IPR058093">
    <property type="entry name" value="LA_2272-like"/>
</dbReference>
<dbReference type="PATRIC" id="fig|1202724.3.peg.3770"/>
<comment type="caution">
    <text evidence="2">The sequence shown here is derived from an EMBL/GenBank/DDBJ whole genome shotgun (WGS) entry which is preliminary data.</text>
</comment>
<dbReference type="AlphaFoldDB" id="A0A0M8ML39"/>
<dbReference type="Proteomes" id="UP000037755">
    <property type="component" value="Unassembled WGS sequence"/>
</dbReference>
<proteinExistence type="predicted"/>
<evidence type="ECO:0000313" key="3">
    <source>
        <dbReference type="Proteomes" id="UP000037755"/>
    </source>
</evidence>
<dbReference type="STRING" id="1202724.AM493_18155"/>
<feature type="chain" id="PRO_5012113534" description="DUF5723 domain-containing protein" evidence="1">
    <location>
        <begin position="16"/>
        <end position="230"/>
    </location>
</feature>